<organism evidence="1 2">
    <name type="scientific">Luteipulveratus halotolerans</name>
    <dbReference type="NCBI Taxonomy" id="1631356"/>
    <lineage>
        <taxon>Bacteria</taxon>
        <taxon>Bacillati</taxon>
        <taxon>Actinomycetota</taxon>
        <taxon>Actinomycetes</taxon>
        <taxon>Micrococcales</taxon>
        <taxon>Dermacoccaceae</taxon>
        <taxon>Luteipulveratus</taxon>
    </lineage>
</organism>
<dbReference type="Proteomes" id="UP000037397">
    <property type="component" value="Unassembled WGS sequence"/>
</dbReference>
<gene>
    <name evidence="1" type="ORF">VV01_13000</name>
</gene>
<dbReference type="STRING" id="1631356.VV01_13000"/>
<name>A0A0L6CJR9_9MICO</name>
<dbReference type="EMBL" id="LAIR01000002">
    <property type="protein sequence ID" value="KNX37865.1"/>
    <property type="molecule type" value="Genomic_DNA"/>
</dbReference>
<proteinExistence type="predicted"/>
<evidence type="ECO:0008006" key="3">
    <source>
        <dbReference type="Google" id="ProtNLM"/>
    </source>
</evidence>
<sequence>MDEPSKRRPRRAWRAAVTADVAAAQGGALSRAQLRARGVTRYDVREEVAAGRWSVRGHQTVFIPPVEQELADRWSAVFEVGAGARLDGVTALLQAGLKGWSQEVIDVSVPHHKKVRRVPGVRIHAVRALEALTTHALPRTRTEIATIRAAVWAVSDRQAATFIAMAVQQRLVAKPALLEAWDQMSYVRNAAFLGQIIRDVCAGAESLGELDFARLCRQYGLPEPERQVVRREGKSRVYLDVRWRDRAVVVEVDGAQHFSGLTPVDDALRQNAVVLGGDAVLRIPVLGLRLYESQFMEQVRAALAAEVRRTA</sequence>
<keyword evidence="2" id="KW-1185">Reference proteome</keyword>
<dbReference type="AlphaFoldDB" id="A0A0L6CJR9"/>
<protein>
    <recommendedName>
        <fullName evidence="3">DUF559 domain-containing protein</fullName>
    </recommendedName>
</protein>
<evidence type="ECO:0000313" key="2">
    <source>
        <dbReference type="Proteomes" id="UP000037397"/>
    </source>
</evidence>
<dbReference type="RefSeq" id="WP_071606376.1">
    <property type="nucleotide sequence ID" value="NZ_LAIR01000002.1"/>
</dbReference>
<evidence type="ECO:0000313" key="1">
    <source>
        <dbReference type="EMBL" id="KNX37865.1"/>
    </source>
</evidence>
<accession>A0A0L6CJR9</accession>
<dbReference type="PATRIC" id="fig|1631356.3.peg.2552"/>
<dbReference type="OrthoDB" id="3209715at2"/>
<comment type="caution">
    <text evidence="1">The sequence shown here is derived from an EMBL/GenBank/DDBJ whole genome shotgun (WGS) entry which is preliminary data.</text>
</comment>
<reference evidence="2" key="1">
    <citation type="submission" date="2015-03" db="EMBL/GenBank/DDBJ databases">
        <title>Luteipulveratus halotolerans sp. nov., a novel actinobacterium (Dermacoccaceae) from Sarawak, Malaysia.</title>
        <authorList>
            <person name="Juboi H."/>
            <person name="Basik A."/>
            <person name="Shamsul S.S."/>
            <person name="Arnold P."/>
            <person name="Schmitt E.K."/>
            <person name="Sanglier J.-J."/>
            <person name="Yeo T."/>
        </authorList>
    </citation>
    <scope>NUCLEOTIDE SEQUENCE [LARGE SCALE GENOMIC DNA]</scope>
    <source>
        <strain evidence="2">C296001</strain>
    </source>
</reference>